<evidence type="ECO:0000313" key="7">
    <source>
        <dbReference type="EMBL" id="ABV85033.1"/>
    </source>
</evidence>
<dbReference type="EMBL" id="CP000683">
    <property type="protein sequence ID" value="ABV84887.1"/>
    <property type="molecule type" value="Genomic_DNA"/>
</dbReference>
<dbReference type="InterPro" id="IPR002686">
    <property type="entry name" value="Transposase_17"/>
</dbReference>
<dbReference type="PANTHER" id="PTHR33360">
    <property type="entry name" value="TRANSPOSASE FOR INSERTION SEQUENCE ELEMENT IS200"/>
    <property type="match status" value="1"/>
</dbReference>
<evidence type="ECO:0000313" key="4">
    <source>
        <dbReference type="EMBL" id="ABV84681.1"/>
    </source>
</evidence>
<evidence type="ECO:0000313" key="10">
    <source>
        <dbReference type="EMBL" id="ABV85107.1"/>
    </source>
</evidence>
<dbReference type="GO" id="GO:0003677">
    <property type="term" value="F:DNA binding"/>
    <property type="evidence" value="ECO:0007669"/>
    <property type="project" value="InterPro"/>
</dbReference>
<evidence type="ECO:0000313" key="8">
    <source>
        <dbReference type="EMBL" id="ABV85041.1"/>
    </source>
</evidence>
<dbReference type="SMART" id="SM01321">
    <property type="entry name" value="Y1_Tnp"/>
    <property type="match status" value="1"/>
</dbReference>
<dbReference type="KEGG" id="rms:RMA_0459"/>
<dbReference type="EMBL" id="CP000683">
    <property type="protein sequence ID" value="ABV84674.1"/>
    <property type="molecule type" value="Genomic_DNA"/>
</dbReference>
<dbReference type="Proteomes" id="UP000001311">
    <property type="component" value="Chromosome"/>
</dbReference>
<gene>
    <name evidence="2" type="ordered locus">RMA_0323</name>
    <name evidence="3" type="ordered locus">RMA_0449</name>
    <name evidence="4" type="ordered locus">RMA_0459</name>
    <name evidence="5" type="ordered locus">RMA_0742</name>
    <name evidence="6" type="ordered locus">RMA_0970</name>
    <name evidence="7" type="ordered locus">RMA_0972</name>
    <name evidence="8" type="ordered locus">RMA_0987</name>
    <name evidence="9" type="ordered locus">RMA_0994</name>
    <name evidence="10" type="ordered locus">RMA_1074</name>
    <name evidence="11" type="ordered locus">RMA_1120</name>
</gene>
<dbReference type="KEGG" id="rms:RMA_0449"/>
<dbReference type="NCBIfam" id="NF033573">
    <property type="entry name" value="transpos_IS200"/>
    <property type="match status" value="1"/>
</dbReference>
<evidence type="ECO:0000313" key="12">
    <source>
        <dbReference type="Proteomes" id="UP000001311"/>
    </source>
</evidence>
<sequence>MTMTEYEKGKHTVYYHRYHIVWITKYRYKVLTQVIKERIREIIAQVSEEMNIRIVNGVISSDHLHILVSIPPNIAVSEFVQRAKGRTARRIQQEFPELKKRYWGKHFWGRGYFSTTSGHITDEVINEYINNHTEAHKPTSISNIRLE</sequence>
<protein>
    <submittedName>
        <fullName evidence="2">Transposase and inactivated derivative</fullName>
    </submittedName>
</protein>
<dbReference type="KEGG" id="rms:RMA_1074"/>
<dbReference type="EMBL" id="CP000683">
    <property type="protein sequence ID" value="ABV85033.1"/>
    <property type="molecule type" value="Genomic_DNA"/>
</dbReference>
<dbReference type="HOGENOM" id="CLU_101320_2_0_5"/>
<organism evidence="2 12">
    <name type="scientific">Rickettsia massiliae (strain Mtu5)</name>
    <dbReference type="NCBI Taxonomy" id="416276"/>
    <lineage>
        <taxon>Bacteria</taxon>
        <taxon>Pseudomonadati</taxon>
        <taxon>Pseudomonadota</taxon>
        <taxon>Alphaproteobacteria</taxon>
        <taxon>Rickettsiales</taxon>
        <taxon>Rickettsiaceae</taxon>
        <taxon>Rickettsieae</taxon>
        <taxon>Rickettsia</taxon>
        <taxon>spotted fever group</taxon>
    </lineage>
</organism>
<dbReference type="EMBL" id="CP000683">
    <property type="protein sequence ID" value="ABV85133.1"/>
    <property type="molecule type" value="Genomic_DNA"/>
</dbReference>
<dbReference type="KEGG" id="rms:RMA_0994"/>
<dbReference type="PANTHER" id="PTHR33360:SF2">
    <property type="entry name" value="TRANSPOSASE FOR INSERTION SEQUENCE ELEMENT IS200"/>
    <property type="match status" value="1"/>
</dbReference>
<dbReference type="Pfam" id="PF01797">
    <property type="entry name" value="Y1_Tnp"/>
    <property type="match status" value="1"/>
</dbReference>
<evidence type="ECO:0000313" key="9">
    <source>
        <dbReference type="EMBL" id="ABV85048.1"/>
    </source>
</evidence>
<keyword evidence="12" id="KW-1185">Reference proteome</keyword>
<evidence type="ECO:0000313" key="6">
    <source>
        <dbReference type="EMBL" id="ABV85031.1"/>
    </source>
</evidence>
<name>A8F0Z3_RICM5</name>
<dbReference type="EMBL" id="CP000683">
    <property type="protein sequence ID" value="ABV85048.1"/>
    <property type="molecule type" value="Genomic_DNA"/>
</dbReference>
<dbReference type="Gene3D" id="3.30.70.1290">
    <property type="entry name" value="Transposase IS200-like"/>
    <property type="match status" value="1"/>
</dbReference>
<evidence type="ECO:0000313" key="5">
    <source>
        <dbReference type="EMBL" id="ABV84887.1"/>
    </source>
</evidence>
<dbReference type="InterPro" id="IPR036515">
    <property type="entry name" value="Transposase_17_sf"/>
</dbReference>
<evidence type="ECO:0000313" key="3">
    <source>
        <dbReference type="EMBL" id="ABV84674.1"/>
    </source>
</evidence>
<dbReference type="AlphaFoldDB" id="A8F0Z3"/>
<evidence type="ECO:0000313" key="2">
    <source>
        <dbReference type="EMBL" id="ABV84579.1"/>
    </source>
</evidence>
<dbReference type="SUPFAM" id="SSF143422">
    <property type="entry name" value="Transposase IS200-like"/>
    <property type="match status" value="1"/>
</dbReference>
<dbReference type="EMBL" id="CP000683">
    <property type="protein sequence ID" value="ABV85041.1"/>
    <property type="molecule type" value="Genomic_DNA"/>
</dbReference>
<dbReference type="EMBL" id="CP000683">
    <property type="protein sequence ID" value="ABV85107.1"/>
    <property type="molecule type" value="Genomic_DNA"/>
</dbReference>
<evidence type="ECO:0000259" key="1">
    <source>
        <dbReference type="SMART" id="SM01321"/>
    </source>
</evidence>
<dbReference type="GO" id="GO:0004803">
    <property type="term" value="F:transposase activity"/>
    <property type="evidence" value="ECO:0007669"/>
    <property type="project" value="InterPro"/>
</dbReference>
<dbReference type="KEGG" id="rms:RMA_0972"/>
<feature type="domain" description="Transposase IS200-like" evidence="1">
    <location>
        <begin position="13"/>
        <end position="132"/>
    </location>
</feature>
<evidence type="ECO:0000313" key="11">
    <source>
        <dbReference type="EMBL" id="ABV85133.1"/>
    </source>
</evidence>
<dbReference type="KEGG" id="rms:RMA_0742"/>
<accession>A8F0Z3</accession>
<dbReference type="KEGG" id="rms:RMA_0987"/>
<dbReference type="KEGG" id="rms:RMA_0970"/>
<dbReference type="EMBL" id="CP000683">
    <property type="protein sequence ID" value="ABV84579.1"/>
    <property type="molecule type" value="Genomic_DNA"/>
</dbReference>
<dbReference type="GO" id="GO:0006313">
    <property type="term" value="P:DNA transposition"/>
    <property type="evidence" value="ECO:0007669"/>
    <property type="project" value="InterPro"/>
</dbReference>
<dbReference type="EMBL" id="CP000683">
    <property type="protein sequence ID" value="ABV85031.1"/>
    <property type="molecule type" value="Genomic_DNA"/>
</dbReference>
<proteinExistence type="predicted"/>
<dbReference type="EMBL" id="CP000683">
    <property type="protein sequence ID" value="ABV84681.1"/>
    <property type="molecule type" value="Genomic_DNA"/>
</dbReference>
<dbReference type="KEGG" id="rms:RMA_0323"/>
<dbReference type="KEGG" id="rms:RMA_1120"/>
<reference evidence="2 12" key="1">
    <citation type="journal article" date="2007" name="Genome Res.">
        <title>Lateral gene transfer between obligate intracellular bacteria: evidence from the Rickettsia massiliae genome.</title>
        <authorList>
            <person name="Blanc G."/>
            <person name="Ogata H."/>
            <person name="Robert C."/>
            <person name="Audic S."/>
            <person name="Claverie J.-M."/>
            <person name="Raoult D."/>
        </authorList>
    </citation>
    <scope>NUCLEOTIDE SEQUENCE [LARGE SCALE GENOMIC DNA]</scope>
    <source>
        <strain evidence="2">MTU5</strain>
        <strain evidence="12">Mtu5</strain>
    </source>
</reference>